<dbReference type="EMBL" id="CP028136">
    <property type="protein sequence ID" value="AVR45854.1"/>
    <property type="molecule type" value="Genomic_DNA"/>
</dbReference>
<evidence type="ECO:0000313" key="3">
    <source>
        <dbReference type="EMBL" id="AVR45854.1"/>
    </source>
</evidence>
<proteinExistence type="inferred from homology"/>
<dbReference type="InterPro" id="IPR008135">
    <property type="entry name" value="Competence-induced_CinA"/>
</dbReference>
<dbReference type="InterPro" id="IPR050101">
    <property type="entry name" value="CinA"/>
</dbReference>
<dbReference type="PANTHER" id="PTHR13939:SF0">
    <property type="entry name" value="NMN AMIDOHYDROLASE-LIKE PROTEIN YFAY"/>
    <property type="match status" value="1"/>
</dbReference>
<dbReference type="NCBIfam" id="TIGR00200">
    <property type="entry name" value="cinA_nterm"/>
    <property type="match status" value="1"/>
</dbReference>
<dbReference type="InterPro" id="IPR041424">
    <property type="entry name" value="CinA_KH"/>
</dbReference>
<name>A0A2R3Z6M0_9FLAO</name>
<dbReference type="AlphaFoldDB" id="A0A2R3Z6M0"/>
<dbReference type="CDD" id="cd00885">
    <property type="entry name" value="cinA"/>
    <property type="match status" value="1"/>
</dbReference>
<accession>A0A2R3Z6M0</accession>
<dbReference type="SMART" id="SM00852">
    <property type="entry name" value="MoCF_biosynth"/>
    <property type="match status" value="1"/>
</dbReference>
<dbReference type="NCBIfam" id="TIGR00177">
    <property type="entry name" value="molyb_syn"/>
    <property type="match status" value="1"/>
</dbReference>
<evidence type="ECO:0000256" key="1">
    <source>
        <dbReference type="HAMAP-Rule" id="MF_00226"/>
    </source>
</evidence>
<dbReference type="Pfam" id="PF18146">
    <property type="entry name" value="CinA_KH"/>
    <property type="match status" value="1"/>
</dbReference>
<dbReference type="PANTHER" id="PTHR13939">
    <property type="entry name" value="NICOTINAMIDE-NUCLEOTIDE AMIDOHYDROLASE PNCC"/>
    <property type="match status" value="1"/>
</dbReference>
<dbReference type="SUPFAM" id="SSF142433">
    <property type="entry name" value="CinA-like"/>
    <property type="match status" value="1"/>
</dbReference>
<reference evidence="4" key="1">
    <citation type="submission" date="2018-03" db="EMBL/GenBank/DDBJ databases">
        <title>Gramella fulva sp. nov., isolated from a dry surface of tidal flat.</title>
        <authorList>
            <person name="Hwang S.H."/>
            <person name="Hwang W.M."/>
            <person name="Kang K."/>
            <person name="Ahn T.-Y."/>
        </authorList>
    </citation>
    <scope>NUCLEOTIDE SEQUENCE [LARGE SCALE GENOMIC DNA]</scope>
    <source>
        <strain evidence="4">SH35</strain>
    </source>
</reference>
<dbReference type="Pfam" id="PF02464">
    <property type="entry name" value="CinA"/>
    <property type="match status" value="1"/>
</dbReference>
<dbReference type="Gene3D" id="3.90.950.20">
    <property type="entry name" value="CinA-like"/>
    <property type="match status" value="1"/>
</dbReference>
<dbReference type="PIRSF" id="PIRSF006728">
    <property type="entry name" value="CinA"/>
    <property type="match status" value="1"/>
</dbReference>
<keyword evidence="4" id="KW-1185">Reference proteome</keyword>
<dbReference type="InterPro" id="IPR036653">
    <property type="entry name" value="CinA-like_C"/>
</dbReference>
<sequence length="422" mass="46844">MKAEIVTIGDEILIGQIVDTNSVFIAQELTKIGISVHQITSIQDEREHILKTIEGAMLRADIVIMTGGLGPTKDDITKKCLCEFFDDELELNKDVLKHIKELFDKYIETPFSDLNRDQALLPKKATVLHNEYGTAAGMWFEKDGKVVISLPGVPFEMKELITREVVPRLMQNFSREYIIYKTVVTYGVGESEIARRIEDWENNLPEGIKLAYLPNLGKVRLRLTAKGDNEQNLRNAIENQITSLHEFIGDIISGYEEDEPLEVAIGRLLAQNSWKLSTAESCTGGRLATKFSKAPGSSASFSGSVVCYATPSKTELLGVSEKLIEEKSVVSAEVAQAMAKGAREKFHTEFSIATTGNAGPTKGDSDAEVGTVFIAIATPQKVFSEEFNFGNHREKVIGKAVNKAMKMLQEAIFEYRENLEQK</sequence>
<dbReference type="InterPro" id="IPR008136">
    <property type="entry name" value="CinA_C"/>
</dbReference>
<dbReference type="InterPro" id="IPR036425">
    <property type="entry name" value="MoaB/Mog-like_dom_sf"/>
</dbReference>
<dbReference type="NCBIfam" id="TIGR00199">
    <property type="entry name" value="PncC_domain"/>
    <property type="match status" value="1"/>
</dbReference>
<evidence type="ECO:0000259" key="2">
    <source>
        <dbReference type="SMART" id="SM00852"/>
    </source>
</evidence>
<organism evidence="3 4">
    <name type="scientific">Christiangramia fulva</name>
    <dbReference type="NCBI Taxonomy" id="2126553"/>
    <lineage>
        <taxon>Bacteria</taxon>
        <taxon>Pseudomonadati</taxon>
        <taxon>Bacteroidota</taxon>
        <taxon>Flavobacteriia</taxon>
        <taxon>Flavobacteriales</taxon>
        <taxon>Flavobacteriaceae</taxon>
        <taxon>Christiangramia</taxon>
    </lineage>
</organism>
<dbReference type="InterPro" id="IPR001453">
    <property type="entry name" value="MoaB/Mog_dom"/>
</dbReference>
<gene>
    <name evidence="3" type="ORF">C7S20_11660</name>
</gene>
<dbReference type="SUPFAM" id="SSF53218">
    <property type="entry name" value="Molybdenum cofactor biosynthesis proteins"/>
    <property type="match status" value="1"/>
</dbReference>
<dbReference type="RefSeq" id="WP_107012630.1">
    <property type="nucleotide sequence ID" value="NZ_CP028136.1"/>
</dbReference>
<dbReference type="HAMAP" id="MF_00226_B">
    <property type="entry name" value="CinA_B"/>
    <property type="match status" value="1"/>
</dbReference>
<dbReference type="Gene3D" id="3.40.980.10">
    <property type="entry name" value="MoaB/Mog-like domain"/>
    <property type="match status" value="1"/>
</dbReference>
<evidence type="ECO:0000313" key="4">
    <source>
        <dbReference type="Proteomes" id="UP000241507"/>
    </source>
</evidence>
<dbReference type="OrthoDB" id="9801454at2"/>
<dbReference type="Proteomes" id="UP000241507">
    <property type="component" value="Chromosome"/>
</dbReference>
<dbReference type="Pfam" id="PF00994">
    <property type="entry name" value="MoCF_biosynth"/>
    <property type="match status" value="1"/>
</dbReference>
<feature type="domain" description="MoaB/Mog" evidence="2">
    <location>
        <begin position="4"/>
        <end position="172"/>
    </location>
</feature>
<dbReference type="NCBIfam" id="NF001813">
    <property type="entry name" value="PRK00549.1"/>
    <property type="match status" value="1"/>
</dbReference>
<dbReference type="KEGG" id="grs:C7S20_11660"/>
<protein>
    <recommendedName>
        <fullName evidence="1">CinA-like protein</fullName>
    </recommendedName>
</protein>
<comment type="similarity">
    <text evidence="1">Belongs to the CinA family.</text>
</comment>